<feature type="region of interest" description="Nuclease activity, interacts with RecD and RecA" evidence="15">
    <location>
        <begin position="919"/>
        <end position="1248"/>
    </location>
</feature>
<dbReference type="GO" id="GO:0003677">
    <property type="term" value="F:DNA binding"/>
    <property type="evidence" value="ECO:0007669"/>
    <property type="project" value="UniProtKB-UniRule"/>
</dbReference>
<accession>A0A6P1DYR3</accession>
<evidence type="ECO:0000256" key="3">
    <source>
        <dbReference type="ARBA" id="ARBA00022741"/>
    </source>
</evidence>
<comment type="catalytic activity">
    <reaction evidence="14 15">
        <text>ATP + H2O = ADP + phosphate + H(+)</text>
        <dbReference type="Rhea" id="RHEA:13065"/>
        <dbReference type="ChEBI" id="CHEBI:15377"/>
        <dbReference type="ChEBI" id="CHEBI:15378"/>
        <dbReference type="ChEBI" id="CHEBI:30616"/>
        <dbReference type="ChEBI" id="CHEBI:43474"/>
        <dbReference type="ChEBI" id="CHEBI:456216"/>
        <dbReference type="EC" id="5.6.2.4"/>
    </reaction>
</comment>
<dbReference type="Pfam" id="PF13361">
    <property type="entry name" value="UvrD_C"/>
    <property type="match status" value="1"/>
</dbReference>
<dbReference type="InterPro" id="IPR027417">
    <property type="entry name" value="P-loop_NTPase"/>
</dbReference>
<comment type="cofactor">
    <cofactor evidence="15">
        <name>Mg(2+)</name>
        <dbReference type="ChEBI" id="CHEBI:18420"/>
    </cofactor>
    <text evidence="15">Binds 1 Mg(2+) ion per subunit.</text>
</comment>
<dbReference type="EMBL" id="JAAIJR010000071">
    <property type="protein sequence ID" value="NEX21856.1"/>
    <property type="molecule type" value="Genomic_DNA"/>
</dbReference>
<dbReference type="GO" id="GO:0005524">
    <property type="term" value="F:ATP binding"/>
    <property type="evidence" value="ECO:0007669"/>
    <property type="project" value="UniProtKB-UniRule"/>
</dbReference>
<evidence type="ECO:0000256" key="14">
    <source>
        <dbReference type="ARBA" id="ARBA00048988"/>
    </source>
</evidence>
<evidence type="ECO:0000256" key="4">
    <source>
        <dbReference type="ARBA" id="ARBA00022763"/>
    </source>
</evidence>
<dbReference type="GO" id="GO:0005829">
    <property type="term" value="C:cytosol"/>
    <property type="evidence" value="ECO:0007669"/>
    <property type="project" value="TreeGrafter"/>
</dbReference>
<dbReference type="Gene3D" id="3.90.320.10">
    <property type="match status" value="1"/>
</dbReference>
<keyword evidence="1 15" id="KW-0540">Nuclease</keyword>
<dbReference type="NCBIfam" id="TIGR00609">
    <property type="entry name" value="recB"/>
    <property type="match status" value="1"/>
</dbReference>
<keyword evidence="11 15" id="KW-0234">DNA repair</keyword>
<reference evidence="20" key="1">
    <citation type="journal article" date="2020" name="Microbiol. Resour. Announc.">
        <title>Draft Genome Sequences of Thiorhodococcus mannitoliphagus and Thiorhodococcus minor, Purple Sulfur Photosynthetic Bacteria in the Gammaproteobacterial Family Chromatiaceae.</title>
        <authorList>
            <person name="Aviles F.A."/>
            <person name="Meyer T.E."/>
            <person name="Kyndt J.A."/>
        </authorList>
    </citation>
    <scope>NUCLEOTIDE SEQUENCE [LARGE SCALE GENOMIC DNA]</scope>
    <source>
        <strain evidence="20">DSM 18266</strain>
    </source>
</reference>
<keyword evidence="3 15" id="KW-0547">Nucleotide-binding</keyword>
<evidence type="ECO:0000313" key="19">
    <source>
        <dbReference type="EMBL" id="NEX21856.1"/>
    </source>
</evidence>
<feature type="domain" description="UvrD-like helicase C-terminal" evidence="18">
    <location>
        <begin position="512"/>
        <end position="779"/>
    </location>
</feature>
<feature type="binding site" evidence="15">
    <location>
        <position position="1146"/>
    </location>
    <ligand>
        <name>Mg(2+)</name>
        <dbReference type="ChEBI" id="CHEBI:18420"/>
    </ligand>
</feature>
<feature type="region of interest" description="DNA-binding and helicase activity, interacts with RecC" evidence="15">
    <location>
        <begin position="1"/>
        <end position="876"/>
    </location>
</feature>
<dbReference type="AlphaFoldDB" id="A0A6P1DYR3"/>
<comment type="domain">
    <text evidence="15">The C-terminal domain has nuclease activity and interacts with RecD. It interacts with RecA, facilitating its loading onto ssDNA.</text>
</comment>
<comment type="similarity">
    <text evidence="15">Belongs to the helicase family. UvrD subfamily.</text>
</comment>
<evidence type="ECO:0000256" key="12">
    <source>
        <dbReference type="ARBA" id="ARBA00023235"/>
    </source>
</evidence>
<evidence type="ECO:0000256" key="16">
    <source>
        <dbReference type="PROSITE-ProRule" id="PRU00560"/>
    </source>
</evidence>
<organism evidence="19 20">
    <name type="scientific">Thiorhodococcus mannitoliphagus</name>
    <dbReference type="NCBI Taxonomy" id="329406"/>
    <lineage>
        <taxon>Bacteria</taxon>
        <taxon>Pseudomonadati</taxon>
        <taxon>Pseudomonadota</taxon>
        <taxon>Gammaproteobacteria</taxon>
        <taxon>Chromatiales</taxon>
        <taxon>Chromatiaceae</taxon>
        <taxon>Thiorhodococcus</taxon>
    </lineage>
</organism>
<dbReference type="SUPFAM" id="SSF52540">
    <property type="entry name" value="P-loop containing nucleoside triphosphate hydrolases"/>
    <property type="match status" value="1"/>
</dbReference>
<dbReference type="InterPro" id="IPR011335">
    <property type="entry name" value="Restrct_endonuc-II-like"/>
</dbReference>
<dbReference type="Pfam" id="PF12705">
    <property type="entry name" value="PDDEXK_1"/>
    <property type="match status" value="1"/>
</dbReference>
<dbReference type="EC" id="5.6.2.4" evidence="15"/>
<comment type="catalytic activity">
    <reaction evidence="13 15">
        <text>Couples ATP hydrolysis with the unwinding of duplex DNA by translocating in the 3'-5' direction.</text>
        <dbReference type="EC" id="5.6.2.4"/>
    </reaction>
</comment>
<dbReference type="Gene3D" id="1.10.3170.10">
    <property type="entry name" value="Recbcd, chain B, domain 2"/>
    <property type="match status" value="1"/>
</dbReference>
<comment type="catalytic activity">
    <reaction evidence="15">
        <text>Exonucleolytic cleavage (in the presence of ATP) in either 5'- to 3'- or 3'- to 5'-direction to yield 5'-phosphooligonucleotides.</text>
        <dbReference type="EC" id="3.1.11.5"/>
    </reaction>
</comment>
<comment type="subunit">
    <text evidence="15">Heterotrimer of RecB, RecC and RecD. All subunits contribute to DNA-binding. Interacts with RecA.</text>
</comment>
<dbReference type="RefSeq" id="WP_164654959.1">
    <property type="nucleotide sequence ID" value="NZ_JAAIJR010000071.1"/>
</dbReference>
<evidence type="ECO:0000256" key="9">
    <source>
        <dbReference type="ARBA" id="ARBA00022842"/>
    </source>
</evidence>
<gene>
    <name evidence="15 19" type="primary">recB</name>
    <name evidence="19" type="ORF">G3480_16330</name>
</gene>
<dbReference type="Proteomes" id="UP000471640">
    <property type="component" value="Unassembled WGS sequence"/>
</dbReference>
<feature type="binding site" evidence="15">
    <location>
        <position position="1133"/>
    </location>
    <ligand>
        <name>Mg(2+)</name>
        <dbReference type="ChEBI" id="CHEBI:18420"/>
    </ligand>
</feature>
<evidence type="ECO:0000256" key="2">
    <source>
        <dbReference type="ARBA" id="ARBA00022723"/>
    </source>
</evidence>
<dbReference type="EC" id="3.1.11.5" evidence="15"/>
<evidence type="ECO:0000256" key="10">
    <source>
        <dbReference type="ARBA" id="ARBA00023125"/>
    </source>
</evidence>
<evidence type="ECO:0000256" key="6">
    <source>
        <dbReference type="ARBA" id="ARBA00022806"/>
    </source>
</evidence>
<keyword evidence="8 15" id="KW-0067">ATP-binding</keyword>
<dbReference type="GO" id="GO:0008854">
    <property type="term" value="F:exodeoxyribonuclease V activity"/>
    <property type="evidence" value="ECO:0007669"/>
    <property type="project" value="UniProtKB-EC"/>
</dbReference>
<keyword evidence="7 15" id="KW-0269">Exonuclease</keyword>
<evidence type="ECO:0000256" key="11">
    <source>
        <dbReference type="ARBA" id="ARBA00023204"/>
    </source>
</evidence>
<keyword evidence="5 15" id="KW-0378">Hydrolase</keyword>
<evidence type="ECO:0000256" key="13">
    <source>
        <dbReference type="ARBA" id="ARBA00034617"/>
    </source>
</evidence>
<dbReference type="Pfam" id="PF00580">
    <property type="entry name" value="UvrD-helicase"/>
    <property type="match status" value="1"/>
</dbReference>
<dbReference type="HAMAP" id="MF_01485">
    <property type="entry name" value="RecB"/>
    <property type="match status" value="1"/>
</dbReference>
<dbReference type="InterPro" id="IPR004586">
    <property type="entry name" value="RecB"/>
</dbReference>
<reference evidence="19 20" key="2">
    <citation type="submission" date="2020-02" db="EMBL/GenBank/DDBJ databases">
        <title>Genome sequences of Thiorhodococcus mannitoliphagus and Thiorhodococcus minor, purple sulfur photosynthetic bacteria in the gammaproteobacterial family, Chromatiaceae.</title>
        <authorList>
            <person name="Aviles F.A."/>
            <person name="Meyer T.E."/>
            <person name="Kyndt J.A."/>
        </authorList>
    </citation>
    <scope>NUCLEOTIDE SEQUENCE [LARGE SCALE GENOMIC DNA]</scope>
    <source>
        <strain evidence="19 20">DSM 18266</strain>
    </source>
</reference>
<dbReference type="InterPro" id="IPR038726">
    <property type="entry name" value="PDDEXK_AddAB-type"/>
</dbReference>
<dbReference type="Gene3D" id="3.40.50.300">
    <property type="entry name" value="P-loop containing nucleotide triphosphate hydrolases"/>
    <property type="match status" value="2"/>
</dbReference>
<keyword evidence="2 15" id="KW-0479">Metal-binding</keyword>
<dbReference type="Gene3D" id="1.10.486.10">
    <property type="entry name" value="PCRA, domain 4"/>
    <property type="match status" value="1"/>
</dbReference>
<feature type="domain" description="UvrD-like helicase ATP-binding" evidence="17">
    <location>
        <begin position="2"/>
        <end position="473"/>
    </location>
</feature>
<dbReference type="GO" id="GO:0000724">
    <property type="term" value="P:double-strand break repair via homologous recombination"/>
    <property type="evidence" value="ECO:0007669"/>
    <property type="project" value="UniProtKB-UniRule"/>
</dbReference>
<keyword evidence="9 15" id="KW-0460">Magnesium</keyword>
<sequence>MTTSIQSLDPLRFPLQGSRLIEASAGTGKTFTLAMLYLRLILQHGEEHAFSRALLPPEILVVTFTNAATDELRDRIRRRLVEAAAVFRGQVADADADPLLLQLRDELSAEATIGGARQLECAAEWMDEAAISTIHAWCYRMLREHAFDSGNAFDQQLENSDGDLLQQATEDYWRSFYLSMGRDDLALVRGYWETPANLVEALRRLLPYADRLPQADPPETVIRDCRAAKDSRVQALKAQWSEQAHADALEQLFDQAAAVKAFKQSSLNRGHRAGVLQGLRQWMASPEQVAPDFFAKDGKSWRRMSSLAIAEVWLDPAEAPAEHPACRALEQLHEELDDLPEPYAELLTHAVHWVRARLETEKRRQALLTQNDLLIRLDQALCSERGERLADSIRRQFPVALVDEFQDTDPLQYRIFDSIYRVRDADPETGFFMIGDPKQAIYGFRGADIYTYLIARADTEQRHYTLDTNYRSSAALITAVNALFQLGEQGAGRGAFLFRQGEDNPVPFYAVQPRKDAQGTLLLDGQPCAPLQVWLVEDDITKGHYGELMAEAAAREIARLLRQGQEDRARLPDGEGGERRLRPSDLAVLVNNRGEAELVRGQLARLGVASVYLSERSNVFATAVAGELVILLRAIANPLDEWLLRQALATRLLGLTLAELDRLNCDELYWEEQGELFRTYHALWRRQGALPLLYRLLADFQVAARLLRTPGGERELTDLLHLGELLQSASDQLDGELALVRYLEESRAAADDEAPEAQQLRLESDERLVRVVTIHKSKGLEYPLVFLPFIANSRAAKAGDLPLKTHDADKRLQIHLSGDDDILAQADEERLGEDLRKLYVALTRARYANWLGLAPAPNFAGSALAYLLNSDGSDLGARVRGLSCLSVIDLPQVDPDRYEADAQQQLAPARAAPELRRAPWWITSYSALTRQTLPSPTLGVDASAQAPAPSADTAVQETTFEETAASPPATGAVRLYPDKHLHALPRGSRYGTFLHGILEWAATPVATDAEGRRLRGFAAAVQARALRREMLGQRCNLRRLTEWIDPLDAWLEDFLTREWILHGLASDGGSPPRLALRDLSPRQVQVEMEFWLESRAVDLGALDRLVQQHVLVGQPRPLLGGHHINGMLKGFIDLVFEHDGRFYVVDWKSNWLGSEDAAYSQEAMRGAMLHARYELQYVLYLLALHRQLKARLPDYDYDRHIGGAVYVFLRGGYAESQGLFMDKPPRMLIEALDRMFAGPSRGAEEGVL</sequence>
<name>A0A6P1DYR3_9GAMM</name>
<evidence type="ECO:0000313" key="20">
    <source>
        <dbReference type="Proteomes" id="UP000471640"/>
    </source>
</evidence>
<evidence type="ECO:0000256" key="7">
    <source>
        <dbReference type="ARBA" id="ARBA00022839"/>
    </source>
</evidence>
<dbReference type="InterPro" id="IPR014016">
    <property type="entry name" value="UvrD-like_ATP-bd"/>
</dbReference>
<comment type="domain">
    <text evidence="15">The N-terminal DNA-binding domain is a ssDNA-dependent ATPase and has ATP-dependent 3'-5' helicase function. This domain interacts with RecC.</text>
</comment>
<dbReference type="GO" id="GO:0009338">
    <property type="term" value="C:exodeoxyribonuclease V complex"/>
    <property type="evidence" value="ECO:0007669"/>
    <property type="project" value="TreeGrafter"/>
</dbReference>
<feature type="binding site" evidence="15">
    <location>
        <position position="995"/>
    </location>
    <ligand>
        <name>Mg(2+)</name>
        <dbReference type="ChEBI" id="CHEBI:18420"/>
    </ligand>
</feature>
<feature type="binding site" evidence="16">
    <location>
        <begin position="23"/>
        <end position="30"/>
    </location>
    <ligand>
        <name>ATP</name>
        <dbReference type="ChEBI" id="CHEBI:30616"/>
    </ligand>
</feature>
<dbReference type="SUPFAM" id="SSF52980">
    <property type="entry name" value="Restriction endonuclease-like"/>
    <property type="match status" value="1"/>
</dbReference>
<dbReference type="PROSITE" id="PS51217">
    <property type="entry name" value="UVRD_HELICASE_CTER"/>
    <property type="match status" value="1"/>
</dbReference>
<dbReference type="GO" id="GO:0000287">
    <property type="term" value="F:magnesium ion binding"/>
    <property type="evidence" value="ECO:0007669"/>
    <property type="project" value="UniProtKB-UniRule"/>
</dbReference>
<dbReference type="InterPro" id="IPR014017">
    <property type="entry name" value="DNA_helicase_UvrD-like_C"/>
</dbReference>
<comment type="miscellaneous">
    <text evidence="15">In the RecBCD complex, RecB has a slow 3'-5' helicase, an exonuclease activity and loads RecA onto ssDNA, RecD has a fast 5'-3' helicase activity, while RecC stimulates the ATPase and processivity of the RecB helicase and contributes to recognition of the Chi site.</text>
</comment>
<evidence type="ECO:0000256" key="1">
    <source>
        <dbReference type="ARBA" id="ARBA00022722"/>
    </source>
</evidence>
<dbReference type="PROSITE" id="PS51198">
    <property type="entry name" value="UVRD_HELICASE_ATP_BIND"/>
    <property type="match status" value="1"/>
</dbReference>
<dbReference type="PANTHER" id="PTHR11070:SF23">
    <property type="entry name" value="RECBCD ENZYME SUBUNIT RECB"/>
    <property type="match status" value="1"/>
</dbReference>
<feature type="active site" description="For nuclease activity" evidence="15">
    <location>
        <position position="1146"/>
    </location>
</feature>
<evidence type="ECO:0000259" key="18">
    <source>
        <dbReference type="PROSITE" id="PS51217"/>
    </source>
</evidence>
<keyword evidence="12 15" id="KW-0413">Isomerase</keyword>
<keyword evidence="6 15" id="KW-0347">Helicase</keyword>
<keyword evidence="20" id="KW-1185">Reference proteome</keyword>
<evidence type="ECO:0000256" key="5">
    <source>
        <dbReference type="ARBA" id="ARBA00022801"/>
    </source>
</evidence>
<proteinExistence type="inferred from homology"/>
<comment type="function">
    <text evidence="15">A helicase/nuclease that prepares dsDNA breaks (DSB) for recombinational DNA repair. Binds to DSBs and unwinds DNA via a highly rapid and processive ATP-dependent bidirectional helicase activity. Unwinds dsDNA until it encounters a Chi (crossover hotspot instigator) sequence from the 3' direction. Cuts ssDNA a few nucleotides 3' to the Chi site. The properties and activities of the enzyme are changed at Chi. The Chi-altered holoenzyme produces a long 3'-ssDNA overhang and facilitates RecA-binding to the ssDNA for homologous DNA recombination and repair. Holoenzyme degrades any linearized DNA that is unable to undergo homologous recombination. In the holoenzyme this subunit contributes ATPase, 3'-5' helicase, exonuclease activity and loads RecA onto ssDNA.</text>
</comment>
<comment type="caution">
    <text evidence="19">The sequence shown here is derived from an EMBL/GenBank/DDBJ whole genome shotgun (WGS) entry which is preliminary data.</text>
</comment>
<dbReference type="InterPro" id="IPR000212">
    <property type="entry name" value="DNA_helicase_UvrD/REP"/>
</dbReference>
<evidence type="ECO:0000256" key="8">
    <source>
        <dbReference type="ARBA" id="ARBA00022840"/>
    </source>
</evidence>
<evidence type="ECO:0000259" key="17">
    <source>
        <dbReference type="PROSITE" id="PS51198"/>
    </source>
</evidence>
<dbReference type="CDD" id="cd22352">
    <property type="entry name" value="RecB_C-like"/>
    <property type="match status" value="1"/>
</dbReference>
<protein>
    <recommendedName>
        <fullName evidence="15">RecBCD enzyme subunit RecB</fullName>
        <ecNumber evidence="15">3.1.11.5</ecNumber>
        <ecNumber evidence="15">5.6.2.4</ecNumber>
    </recommendedName>
    <alternativeName>
        <fullName evidence="15">DNA 3'-5' helicase subunit RecB</fullName>
    </alternativeName>
    <alternativeName>
        <fullName evidence="15">Exonuclease V subunit RecB</fullName>
        <shortName evidence="15">ExoV subunit RecB</shortName>
    </alternativeName>
    <alternativeName>
        <fullName evidence="15">Helicase/nuclease RecBCD subunit RecB</fullName>
    </alternativeName>
</protein>
<dbReference type="InterPro" id="IPR011604">
    <property type="entry name" value="PDDEXK-like_dom_sf"/>
</dbReference>
<dbReference type="PANTHER" id="PTHR11070">
    <property type="entry name" value="UVRD / RECB / PCRA DNA HELICASE FAMILY MEMBER"/>
    <property type="match status" value="1"/>
</dbReference>
<keyword evidence="4 15" id="KW-0227">DNA damage</keyword>
<keyword evidence="10 15" id="KW-0238">DNA-binding</keyword>
<evidence type="ECO:0000256" key="15">
    <source>
        <dbReference type="HAMAP-Rule" id="MF_01485"/>
    </source>
</evidence>
<dbReference type="GO" id="GO:0043138">
    <property type="term" value="F:3'-5' DNA helicase activity"/>
    <property type="evidence" value="ECO:0007669"/>
    <property type="project" value="UniProtKB-UniRule"/>
</dbReference>